<evidence type="ECO:0000259" key="1">
    <source>
        <dbReference type="SMART" id="SM00849"/>
    </source>
</evidence>
<dbReference type="AlphaFoldDB" id="A0A0P0N2V3"/>
<accession>A0A0P0N2V3</accession>
<dbReference type="EMBL" id="NCQP01000001">
    <property type="protein sequence ID" value="OWJ55434.1"/>
    <property type="molecule type" value="Genomic_DNA"/>
</dbReference>
<dbReference type="InterPro" id="IPR001279">
    <property type="entry name" value="Metallo-B-lactamas"/>
</dbReference>
<name>A0A0P0N2V3_9CREN</name>
<dbReference type="RefSeq" id="WP_055408621.1">
    <property type="nucleotide sequence ID" value="NZ_CP013011.1"/>
</dbReference>
<dbReference type="EMBL" id="CP013011">
    <property type="protein sequence ID" value="ALL00956.1"/>
    <property type="molecule type" value="Genomic_DNA"/>
</dbReference>
<dbReference type="Gene3D" id="3.60.15.10">
    <property type="entry name" value="Ribonuclease Z/Hydroxyacylglutathione hydrolase-like"/>
    <property type="match status" value="1"/>
</dbReference>
<dbReference type="PANTHER" id="PTHR43041:SF1">
    <property type="entry name" value="METALLO-BETA-LACTAMASE DOMAIN-CONTAINING PROTEIN"/>
    <property type="match status" value="1"/>
</dbReference>
<dbReference type="STRING" id="1273541.Pyrde_0908"/>
<dbReference type="KEGG" id="pdl:Pyrde_0908"/>
<keyword evidence="5" id="KW-1185">Reference proteome</keyword>
<dbReference type="PANTHER" id="PTHR43041">
    <property type="entry name" value="HYDROLASE, METALLO-BETA-LACTAMASE SUPERFAMILY"/>
    <property type="match status" value="1"/>
</dbReference>
<proteinExistence type="predicted"/>
<reference evidence="3 5" key="2">
    <citation type="submission" date="2017-05" db="EMBL/GenBank/DDBJ databases">
        <title>The draft genome of the hyperthermophilic archaeon 'Pyrodictium delaneyi strain Hulk', an iron and nitrate reducer, reveals the capacity for sulfate reduction.</title>
        <authorList>
            <person name="Demey L.M."/>
            <person name="Miller C."/>
            <person name="Manzella M."/>
            <person name="Reguera G."/>
            <person name="Kashefi K."/>
        </authorList>
    </citation>
    <scope>NUCLEOTIDE SEQUENCE [LARGE SCALE GENOMIC DNA]</scope>
    <source>
        <strain evidence="3 5">Hulk</strain>
    </source>
</reference>
<dbReference type="Pfam" id="PF19583">
    <property type="entry name" value="ODP"/>
    <property type="match status" value="1"/>
</dbReference>
<evidence type="ECO:0000313" key="5">
    <source>
        <dbReference type="Proteomes" id="UP000196694"/>
    </source>
</evidence>
<sequence>MSIRLTVALDSESVRKLLGRVTELLKGIPSVDEVGESYIVVKVPRLLGFGTRRIRLDVKVYETDETILLVMKGDMDSLVIAIDILDTGEGSHILVSGGGGGRVSKLVNEFVKSIAEGISKRIEASQPKINLVSADNNLAALEEPLPPVTTLVYYDSFTPVSNVLTEAALRLTAVLGYDDYLAEVKDYKSRYLLRFVLRGNKVTGVYAEINGKKAKGEQAITIAQRPPGHRVRIKAWSLTGSSEALLYEPEPVYESTGHRVYWVGGKTRLEYGGIAPNTYIIVDNYEAAIINPSGDERLLRGLRNVIGDMDYVRYILLTHAEADVAEGLKAVASKVNRANILATSYWAGLLASAAREVAGKLTILPARETELELGSTKLLIIPARTRGAPVVSIYDPTAKVLFTGNVLGAVSPPGLWSIYVDDFDAYLDMVKSYVSYTAESRPLREWLERVISLDIEVLAPHHGPMLAGRARVKKLLSDLLEFIES</sequence>
<dbReference type="Proteomes" id="UP000196694">
    <property type="component" value="Unassembled WGS sequence"/>
</dbReference>
<dbReference type="InterPro" id="IPR045761">
    <property type="entry name" value="ODP_dom"/>
</dbReference>
<feature type="domain" description="Metallo-beta-lactamase" evidence="1">
    <location>
        <begin position="275"/>
        <end position="461"/>
    </location>
</feature>
<evidence type="ECO:0000313" key="3">
    <source>
        <dbReference type="EMBL" id="OWJ55434.1"/>
    </source>
</evidence>
<dbReference type="SMART" id="SM00849">
    <property type="entry name" value="Lactamase_B"/>
    <property type="match status" value="1"/>
</dbReference>
<evidence type="ECO:0000313" key="4">
    <source>
        <dbReference type="Proteomes" id="UP000058613"/>
    </source>
</evidence>
<dbReference type="OrthoDB" id="9180at2157"/>
<dbReference type="Proteomes" id="UP000058613">
    <property type="component" value="Chromosome"/>
</dbReference>
<reference evidence="2 4" key="1">
    <citation type="submission" date="2015-10" db="EMBL/GenBank/DDBJ databases">
        <title>Complete genome sequence of hyperthermophilic archaeon Pyrodictium delaneyi Su06.</title>
        <authorList>
            <person name="Jung J.-H."/>
            <person name="Lin J."/>
            <person name="Holden J.F."/>
            <person name="Park C.-S."/>
        </authorList>
    </citation>
    <scope>NUCLEOTIDE SEQUENCE [LARGE SCALE GENOMIC DNA]</scope>
    <source>
        <strain evidence="2 4">Su06</strain>
    </source>
</reference>
<organism evidence="2 4">
    <name type="scientific">Pyrodictium delaneyi</name>
    <dbReference type="NCBI Taxonomy" id="1273541"/>
    <lineage>
        <taxon>Archaea</taxon>
        <taxon>Thermoproteota</taxon>
        <taxon>Thermoprotei</taxon>
        <taxon>Desulfurococcales</taxon>
        <taxon>Pyrodictiaceae</taxon>
        <taxon>Pyrodictium</taxon>
    </lineage>
</organism>
<dbReference type="InterPro" id="IPR036866">
    <property type="entry name" value="RibonucZ/Hydroxyglut_hydro"/>
</dbReference>
<gene>
    <name evidence="3" type="ORF">Pdsh_01110</name>
    <name evidence="2" type="ORF">Pyrde_0908</name>
</gene>
<evidence type="ECO:0000313" key="2">
    <source>
        <dbReference type="EMBL" id="ALL00956.1"/>
    </source>
</evidence>
<dbReference type="SUPFAM" id="SSF56281">
    <property type="entry name" value="Metallo-hydrolase/oxidoreductase"/>
    <property type="match status" value="1"/>
</dbReference>
<protein>
    <submittedName>
        <fullName evidence="2">Beta-lactamase domain protein</fullName>
    </submittedName>
</protein>
<dbReference type="GeneID" id="26099246"/>